<feature type="region of interest" description="Disordered" evidence="1">
    <location>
        <begin position="1"/>
        <end position="20"/>
    </location>
</feature>
<evidence type="ECO:0000313" key="2">
    <source>
        <dbReference type="EMBL" id="CAH3034487.1"/>
    </source>
</evidence>
<comment type="caution">
    <text evidence="2">The sequence shown here is derived from an EMBL/GenBank/DDBJ whole genome shotgun (WGS) entry which is preliminary data.</text>
</comment>
<organism evidence="2 3">
    <name type="scientific">Porites evermanni</name>
    <dbReference type="NCBI Taxonomy" id="104178"/>
    <lineage>
        <taxon>Eukaryota</taxon>
        <taxon>Metazoa</taxon>
        <taxon>Cnidaria</taxon>
        <taxon>Anthozoa</taxon>
        <taxon>Hexacorallia</taxon>
        <taxon>Scleractinia</taxon>
        <taxon>Fungiina</taxon>
        <taxon>Poritidae</taxon>
        <taxon>Porites</taxon>
    </lineage>
</organism>
<dbReference type="Proteomes" id="UP001159427">
    <property type="component" value="Unassembled WGS sequence"/>
</dbReference>
<gene>
    <name evidence="2" type="ORF">PEVE_00039403</name>
</gene>
<accession>A0ABN8MRL6</accession>
<proteinExistence type="predicted"/>
<keyword evidence="3" id="KW-1185">Reference proteome</keyword>
<sequence>MSQKSKQKSRSKPQLEDYGFSPSLQSQLFEHYAQFRDDKPALGPVLGHPSPSERQQQLLDKELELSPQPNAYGAKIPVSLQLNISVWRHYLTDYVDHVVLDFLQFGWPINYTSSVLPQPTHTNHQSALAYPEDVQHYLSTELSFGALDGPFKKILYRTTLLHPLYRQSTNVVLLSAGS</sequence>
<feature type="compositionally biased region" description="Basic residues" evidence="1">
    <location>
        <begin position="1"/>
        <end position="11"/>
    </location>
</feature>
<evidence type="ECO:0000256" key="1">
    <source>
        <dbReference type="SAM" id="MobiDB-lite"/>
    </source>
</evidence>
<name>A0ABN8MRL6_9CNID</name>
<protein>
    <submittedName>
        <fullName evidence="2">Uncharacterized protein</fullName>
    </submittedName>
</protein>
<dbReference type="EMBL" id="CALNXI010000695">
    <property type="protein sequence ID" value="CAH3034487.1"/>
    <property type="molecule type" value="Genomic_DNA"/>
</dbReference>
<reference evidence="2 3" key="1">
    <citation type="submission" date="2022-05" db="EMBL/GenBank/DDBJ databases">
        <authorList>
            <consortium name="Genoscope - CEA"/>
            <person name="William W."/>
        </authorList>
    </citation>
    <scope>NUCLEOTIDE SEQUENCE [LARGE SCALE GENOMIC DNA]</scope>
</reference>
<evidence type="ECO:0000313" key="3">
    <source>
        <dbReference type="Proteomes" id="UP001159427"/>
    </source>
</evidence>